<sequence length="1528" mass="172851">MGFIRHRNLSCSTLQLLLLICSCFLQFSTAIDTISVNQSIRDNETLVSNGQKFKLGFFSPGNSSSHRYVGIMYNLPVRTVIWVANRENPINDSSGILQISGDGNLVILDGQNSVVWSSNISTYVANSSAQILDDTGNLVLYNSNGGIIWESFLHASDSFVEGMKIFTDLSTKERNILTSWRNSNDPGPGRFTCGIEPSQILQTFVWKDGYPYWRSGPWNGQVFNGIPTMKSFYKGGLHLVSDHPGSGYLTFTLLNSILVYSQLNASGILLEKRWSDKIRDWEVTWTSQESDCDIYGKCGPFGVCYGVGRPMCTCFPGFEPISNGEWDEGNWTSGCTRRTMLQCGRKIFGGKEDGFLKMSRVKLPDKSKWFPMFETECRNECLNNCTCMAYAYYHGVGCMMWDEGLIDVQKFTSGGADLYTRLANSELDFGDRVFSVSNLADLIVIPFRSDRDSSPIRSCLALWGLSTSWMSNKLDRRRLNLFMLLYLFAFLCDVLIDFIMPSQMSRLKLALHVLEDWFILLSSFIFIFGLHVVRVECVTFGVMVFIDEAIWKILCFMGVCILRTPNHHIGGNSVVEPATEQLVAVVCVLLHKSSDTSPMLEKLVEIAGRFGRNSNFDVTLFLGFSWIMLLGPGASAVPEYITEKGIRLLGSHYSSTCHSFDKHLGSPQFLLYLVYSSKYGLKRCLEVVLFLASGVFAILECHAHILWTLEFAVLMGSFNPFFAGCGIYVVINLECCPSVYFLTRDVTSFLGVLSLILVESIQDVTGAIWLVLLSAFSSVGSGFLETFFLQMMNMVLYFWNDLGVGVYLCSTLVRMLIITRHNLQQEVLNTSVRIFFANGNLEEWLKIIEREKMEEGSGDFMLSSQMPRSMGVSPCLGCLDHLISLAAEGDVSFEVVLVRLGSGANLISLLYRCEVLGMIVGAMVIRNFRNPLMRRNLKHCSKNDGGLLGISLHRMPRLMGSLYILVSDKLDRRRLNLFMLLYLFAILCYVLIDFILSPQMFRLMGYLDREFINEESVIGSSTFLEFQMVIFAEDGQRIIRDKWTVKMSRLMGLSTSSMRWSSDKLNRQRLNLCYFIIIWSASYVLIEFILSSQMSCLMGISMGYLDVSDVLMSRLLGSLYVWVPDKLDRRRLNLFMLLHLFPILCYVLIDFISSQMFRLMGYLDGEFINEEAIYILGIAVHLISLYYGWRYGDAKFQVLMRRLWAMIWKILCLWAFVFLGRLAIILLKIMLLDMLATKIISFNTDPTLEFCLWFAENNVQEQMLPSQPVVLINYPLFVLWVLSGALLLSEVLSMEFELLRGFSDKFSTIIKSMVSWIMRLGLGASAVTEYITEKGFKSAFALKILSLAIGVSHYSSTCLSFDKHLGSSPQFLLYLVYSGRYGLKRCLAEMVNGVLPSSSPSQLISFLLFLPTLFVDSPSYVSLSFDKLSCFLASILCGFCFMDVDMGSKADSAGILLPSWVPYPLGAVRFLETNFLQMMDIVLCFWNDLVFYCPLLLLYGFACLYVPSCRKWMYSFVVLGSNIANVLA</sequence>
<feature type="chain" id="PRO_5043496231" description="Bulb-type lectin domain-containing protein" evidence="5">
    <location>
        <begin position="31"/>
        <end position="1528"/>
    </location>
</feature>
<feature type="transmembrane region" description="Helical" evidence="4">
    <location>
        <begin position="906"/>
        <end position="925"/>
    </location>
</feature>
<dbReference type="SUPFAM" id="SSF51110">
    <property type="entry name" value="alpha-D-mannose-specific plant lectins"/>
    <property type="match status" value="1"/>
</dbReference>
<dbReference type="InterPro" id="IPR001480">
    <property type="entry name" value="Bulb-type_lectin_dom"/>
</dbReference>
<evidence type="ECO:0000259" key="7">
    <source>
        <dbReference type="PROSITE" id="PS50948"/>
    </source>
</evidence>
<dbReference type="Pfam" id="PF08276">
    <property type="entry name" value="PAN_2"/>
    <property type="match status" value="1"/>
</dbReference>
<evidence type="ECO:0000256" key="4">
    <source>
        <dbReference type="SAM" id="Phobius"/>
    </source>
</evidence>
<name>A0AAV6WDP6_9LAMI</name>
<comment type="caution">
    <text evidence="8">The sequence shown here is derived from an EMBL/GenBank/DDBJ whole genome shotgun (WGS) entry which is preliminary data.</text>
</comment>
<evidence type="ECO:0000313" key="9">
    <source>
        <dbReference type="Proteomes" id="UP000826271"/>
    </source>
</evidence>
<dbReference type="Pfam" id="PF01453">
    <property type="entry name" value="B_lectin"/>
    <property type="match status" value="1"/>
</dbReference>
<feature type="domain" description="Bulb-type lectin" evidence="6">
    <location>
        <begin position="31"/>
        <end position="153"/>
    </location>
</feature>
<dbReference type="Gene3D" id="2.90.10.10">
    <property type="entry name" value="Bulb-type lectin domain"/>
    <property type="match status" value="1"/>
</dbReference>
<proteinExistence type="predicted"/>
<protein>
    <recommendedName>
        <fullName evidence="10">Bulb-type lectin domain-containing protein</fullName>
    </recommendedName>
</protein>
<feature type="transmembrane region" description="Helical" evidence="4">
    <location>
        <begin position="764"/>
        <end position="784"/>
    </location>
</feature>
<evidence type="ECO:0000313" key="8">
    <source>
        <dbReference type="EMBL" id="KAG8365095.1"/>
    </source>
</evidence>
<dbReference type="PROSITE" id="PS50927">
    <property type="entry name" value="BULB_LECTIN"/>
    <property type="match status" value="1"/>
</dbReference>
<keyword evidence="4" id="KW-0472">Membrane</keyword>
<dbReference type="EMBL" id="WHWC01000018">
    <property type="protein sequence ID" value="KAG8365095.1"/>
    <property type="molecule type" value="Genomic_DNA"/>
</dbReference>
<dbReference type="SMART" id="SM00473">
    <property type="entry name" value="PAN_AP"/>
    <property type="match status" value="1"/>
</dbReference>
<dbReference type="CDD" id="cd01098">
    <property type="entry name" value="PAN_AP_plant"/>
    <property type="match status" value="1"/>
</dbReference>
<dbReference type="Pfam" id="PF00954">
    <property type="entry name" value="S_locus_glycop"/>
    <property type="match status" value="1"/>
</dbReference>
<feature type="transmembrane region" description="Helical" evidence="4">
    <location>
        <begin position="738"/>
        <end position="758"/>
    </location>
</feature>
<reference evidence="8" key="1">
    <citation type="submission" date="2019-10" db="EMBL/GenBank/DDBJ databases">
        <authorList>
            <person name="Zhang R."/>
            <person name="Pan Y."/>
            <person name="Wang J."/>
            <person name="Ma R."/>
            <person name="Yu S."/>
        </authorList>
    </citation>
    <scope>NUCLEOTIDE SEQUENCE</scope>
    <source>
        <strain evidence="8">LA-IB0</strain>
        <tissue evidence="8">Leaf</tissue>
    </source>
</reference>
<dbReference type="CDD" id="cd00028">
    <property type="entry name" value="B_lectin"/>
    <property type="match status" value="1"/>
</dbReference>
<feature type="transmembrane region" description="Helical" evidence="4">
    <location>
        <begin position="1210"/>
        <end position="1231"/>
    </location>
</feature>
<feature type="transmembrane region" description="Helical" evidence="4">
    <location>
        <begin position="1172"/>
        <end position="1189"/>
    </location>
</feature>
<feature type="transmembrane region" description="Helical" evidence="4">
    <location>
        <begin position="687"/>
        <end position="705"/>
    </location>
</feature>
<evidence type="ECO:0000256" key="1">
    <source>
        <dbReference type="ARBA" id="ARBA00022729"/>
    </source>
</evidence>
<accession>A0AAV6WDP6</accession>
<evidence type="ECO:0008006" key="10">
    <source>
        <dbReference type="Google" id="ProtNLM"/>
    </source>
</evidence>
<feature type="transmembrane region" description="Helical" evidence="4">
    <location>
        <begin position="796"/>
        <end position="817"/>
    </location>
</feature>
<gene>
    <name evidence="8" type="ORF">BUALT_Bualt18G0068600</name>
</gene>
<organism evidence="8 9">
    <name type="scientific">Buddleja alternifolia</name>
    <dbReference type="NCBI Taxonomy" id="168488"/>
    <lineage>
        <taxon>Eukaryota</taxon>
        <taxon>Viridiplantae</taxon>
        <taxon>Streptophyta</taxon>
        <taxon>Embryophyta</taxon>
        <taxon>Tracheophyta</taxon>
        <taxon>Spermatophyta</taxon>
        <taxon>Magnoliopsida</taxon>
        <taxon>eudicotyledons</taxon>
        <taxon>Gunneridae</taxon>
        <taxon>Pentapetalae</taxon>
        <taxon>asterids</taxon>
        <taxon>lamiids</taxon>
        <taxon>Lamiales</taxon>
        <taxon>Scrophulariaceae</taxon>
        <taxon>Buddlejeae</taxon>
        <taxon>Buddleja</taxon>
    </lineage>
</organism>
<feature type="signal peptide" evidence="5">
    <location>
        <begin position="1"/>
        <end position="30"/>
    </location>
</feature>
<dbReference type="InterPro" id="IPR003609">
    <property type="entry name" value="Pan_app"/>
</dbReference>
<dbReference type="InterPro" id="IPR036426">
    <property type="entry name" value="Bulb-type_lectin_dom_sf"/>
</dbReference>
<feature type="transmembrane region" description="Helical" evidence="4">
    <location>
        <begin position="1134"/>
        <end position="1152"/>
    </location>
</feature>
<dbReference type="Proteomes" id="UP000826271">
    <property type="component" value="Unassembled WGS sequence"/>
</dbReference>
<feature type="transmembrane region" description="Helical" evidence="4">
    <location>
        <begin position="519"/>
        <end position="546"/>
    </location>
</feature>
<dbReference type="PROSITE" id="PS51257">
    <property type="entry name" value="PROKAR_LIPOPROTEIN"/>
    <property type="match status" value="1"/>
</dbReference>
<keyword evidence="9" id="KW-1185">Reference proteome</keyword>
<dbReference type="PROSITE" id="PS50948">
    <property type="entry name" value="PAN"/>
    <property type="match status" value="1"/>
</dbReference>
<feature type="transmembrane region" description="Helical" evidence="4">
    <location>
        <begin position="1072"/>
        <end position="1090"/>
    </location>
</feature>
<feature type="transmembrane region" description="Helical" evidence="4">
    <location>
        <begin position="479"/>
        <end position="499"/>
    </location>
</feature>
<dbReference type="GO" id="GO:0048544">
    <property type="term" value="P:recognition of pollen"/>
    <property type="evidence" value="ECO:0007669"/>
    <property type="project" value="InterPro"/>
</dbReference>
<dbReference type="PANTHER" id="PTHR32444:SF198">
    <property type="entry name" value="BULB-TYPE LECTIN DOMAIN-CONTAINING PROTEIN"/>
    <property type="match status" value="1"/>
</dbReference>
<evidence type="ECO:0000256" key="3">
    <source>
        <dbReference type="ARBA" id="ARBA00023180"/>
    </source>
</evidence>
<keyword evidence="3" id="KW-0325">Glycoprotein</keyword>
<dbReference type="PANTHER" id="PTHR32444">
    <property type="entry name" value="BULB-TYPE LECTIN DOMAIN-CONTAINING PROTEIN"/>
    <property type="match status" value="1"/>
</dbReference>
<keyword evidence="2" id="KW-1015">Disulfide bond</keyword>
<feature type="transmembrane region" description="Helical" evidence="4">
    <location>
        <begin position="711"/>
        <end position="731"/>
    </location>
</feature>
<evidence type="ECO:0000256" key="5">
    <source>
        <dbReference type="SAM" id="SignalP"/>
    </source>
</evidence>
<evidence type="ECO:0000256" key="2">
    <source>
        <dbReference type="ARBA" id="ARBA00023157"/>
    </source>
</evidence>
<keyword evidence="4" id="KW-0812">Transmembrane</keyword>
<keyword evidence="4" id="KW-1133">Transmembrane helix</keyword>
<dbReference type="FunFam" id="2.90.10.10:FF:000001">
    <property type="entry name" value="G-type lectin S-receptor-like serine/threonine-protein kinase"/>
    <property type="match status" value="1"/>
</dbReference>
<feature type="transmembrane region" description="Helical" evidence="4">
    <location>
        <begin position="1272"/>
        <end position="1292"/>
    </location>
</feature>
<feature type="transmembrane region" description="Helical" evidence="4">
    <location>
        <begin position="977"/>
        <end position="996"/>
    </location>
</feature>
<dbReference type="InterPro" id="IPR000858">
    <property type="entry name" value="S_locus_glycoprot_dom"/>
</dbReference>
<feature type="transmembrane region" description="Helical" evidence="4">
    <location>
        <begin position="248"/>
        <end position="270"/>
    </location>
</feature>
<feature type="transmembrane region" description="Helical" evidence="4">
    <location>
        <begin position="1489"/>
        <end position="1506"/>
    </location>
</feature>
<feature type="domain" description="Apple" evidence="7">
    <location>
        <begin position="343"/>
        <end position="423"/>
    </location>
</feature>
<evidence type="ECO:0000259" key="6">
    <source>
        <dbReference type="PROSITE" id="PS50927"/>
    </source>
</evidence>
<dbReference type="SMART" id="SM00108">
    <property type="entry name" value="B_lectin"/>
    <property type="match status" value="1"/>
</dbReference>
<keyword evidence="1 5" id="KW-0732">Signal</keyword>